<dbReference type="Gene3D" id="3.40.50.1000">
    <property type="entry name" value="HAD superfamily/HAD-like"/>
    <property type="match status" value="1"/>
</dbReference>
<dbReference type="InterPro" id="IPR006439">
    <property type="entry name" value="HAD-SF_hydro_IA"/>
</dbReference>
<dbReference type="InterPro" id="IPR011949">
    <property type="entry name" value="HAD-SF_hydro_IA_REG-2-like"/>
</dbReference>
<dbReference type="NCBIfam" id="TIGR02252">
    <property type="entry name" value="DREG-2"/>
    <property type="match status" value="1"/>
</dbReference>
<evidence type="ECO:0008006" key="3">
    <source>
        <dbReference type="Google" id="ProtNLM"/>
    </source>
</evidence>
<dbReference type="PANTHER" id="PTHR46191">
    <property type="match status" value="1"/>
</dbReference>
<dbReference type="Pfam" id="PF00702">
    <property type="entry name" value="Hydrolase"/>
    <property type="match status" value="1"/>
</dbReference>
<keyword evidence="2" id="KW-1185">Reference proteome</keyword>
<dbReference type="NCBIfam" id="TIGR01549">
    <property type="entry name" value="HAD-SF-IA-v1"/>
    <property type="match status" value="1"/>
</dbReference>
<dbReference type="PRINTS" id="PR00413">
    <property type="entry name" value="HADHALOGNASE"/>
</dbReference>
<dbReference type="AlphaFoldDB" id="A0AAN8G358"/>
<dbReference type="InterPro" id="IPR036412">
    <property type="entry name" value="HAD-like_sf"/>
</dbReference>
<name>A0AAN8G358_PATCE</name>
<dbReference type="CDD" id="cd16415">
    <property type="entry name" value="HAD_dREG-2_like"/>
    <property type="match status" value="1"/>
</dbReference>
<dbReference type="EMBL" id="JAZGQO010000021">
    <property type="protein sequence ID" value="KAK6166801.1"/>
    <property type="molecule type" value="Genomic_DNA"/>
</dbReference>
<dbReference type="InterPro" id="IPR023214">
    <property type="entry name" value="HAD_sf"/>
</dbReference>
<dbReference type="PANTHER" id="PTHR46191:SF2">
    <property type="entry name" value="HALOACID DEHALOGENASE-LIKE HYDROLASE DOMAIN-CONTAINING PROTEIN 3"/>
    <property type="match status" value="1"/>
</dbReference>
<dbReference type="SFLD" id="SFLDS00003">
    <property type="entry name" value="Haloacid_Dehalogenase"/>
    <property type="match status" value="1"/>
</dbReference>
<comment type="caution">
    <text evidence="1">The sequence shown here is derived from an EMBL/GenBank/DDBJ whole genome shotgun (WGS) entry which is preliminary data.</text>
</comment>
<evidence type="ECO:0000313" key="1">
    <source>
        <dbReference type="EMBL" id="KAK6166801.1"/>
    </source>
</evidence>
<dbReference type="GO" id="GO:0005634">
    <property type="term" value="C:nucleus"/>
    <property type="evidence" value="ECO:0007669"/>
    <property type="project" value="TreeGrafter"/>
</dbReference>
<dbReference type="Gene3D" id="1.10.150.720">
    <property type="entry name" value="Haloacid dehalogenase-like hydrolase"/>
    <property type="match status" value="1"/>
</dbReference>
<accession>A0AAN8G358</accession>
<sequence length="238" mass="27236">MSRVIRLVTFDVNNTLCRVSSSVGRHYVKIGNMYGIEATEEEMNNAHKHHYDIYSQKYPNFGVSVNMSPYKWWTNLVRDSFRSVGFTNDEETLTQIANHLYLHFTSAACWEKLPGVDTGLMALRSQDVKMGVISNFDERLEKILKNVAISHQFDFILTSTKAGFEKPDVKIFQKALEIAEVEAKDAVHVGDNIEKDYFGARNAGWRSYIVSQETLLPKVNPEHIVKTLNDFVLLLDKL</sequence>
<reference evidence="1 2" key="1">
    <citation type="submission" date="2024-01" db="EMBL/GenBank/DDBJ databases">
        <title>The genome of the rayed Mediterranean limpet Patella caerulea (Linnaeus, 1758).</title>
        <authorList>
            <person name="Anh-Thu Weber A."/>
            <person name="Halstead-Nussloch G."/>
        </authorList>
    </citation>
    <scope>NUCLEOTIDE SEQUENCE [LARGE SCALE GENOMIC DNA]</scope>
    <source>
        <strain evidence="1">AATW-2023a</strain>
        <tissue evidence="1">Whole specimen</tissue>
    </source>
</reference>
<dbReference type="InterPro" id="IPR044924">
    <property type="entry name" value="HAD-SF_hydro_IA_REG-2-like_cap"/>
</dbReference>
<proteinExistence type="predicted"/>
<dbReference type="InterPro" id="IPR051828">
    <property type="entry name" value="HAD-like_hydrolase_domain"/>
</dbReference>
<organism evidence="1 2">
    <name type="scientific">Patella caerulea</name>
    <name type="common">Rayed Mediterranean limpet</name>
    <dbReference type="NCBI Taxonomy" id="87958"/>
    <lineage>
        <taxon>Eukaryota</taxon>
        <taxon>Metazoa</taxon>
        <taxon>Spiralia</taxon>
        <taxon>Lophotrochozoa</taxon>
        <taxon>Mollusca</taxon>
        <taxon>Gastropoda</taxon>
        <taxon>Patellogastropoda</taxon>
        <taxon>Patelloidea</taxon>
        <taxon>Patellidae</taxon>
        <taxon>Patella</taxon>
    </lineage>
</organism>
<evidence type="ECO:0000313" key="2">
    <source>
        <dbReference type="Proteomes" id="UP001347796"/>
    </source>
</evidence>
<dbReference type="SFLD" id="SFLDG01129">
    <property type="entry name" value="C1.5:_HAD__Beta-PGM__Phosphata"/>
    <property type="match status" value="1"/>
</dbReference>
<dbReference type="Proteomes" id="UP001347796">
    <property type="component" value="Unassembled WGS sequence"/>
</dbReference>
<dbReference type="SUPFAM" id="SSF56784">
    <property type="entry name" value="HAD-like"/>
    <property type="match status" value="1"/>
</dbReference>
<gene>
    <name evidence="1" type="ORF">SNE40_023421</name>
</gene>
<protein>
    <recommendedName>
        <fullName evidence="3">Haloacid dehalogenase-like hydrolase domain-containing protein 3</fullName>
    </recommendedName>
</protein>